<dbReference type="Proteomes" id="UP000316759">
    <property type="component" value="Unassembled WGS sequence"/>
</dbReference>
<evidence type="ECO:0000256" key="10">
    <source>
        <dbReference type="ARBA" id="ARBA00023126"/>
    </source>
</evidence>
<dbReference type="InterPro" id="IPR006183">
    <property type="entry name" value="Pgluconate_DH"/>
</dbReference>
<comment type="similarity">
    <text evidence="3 12 16">Belongs to the 6-phosphogluconate dehydrogenase family.</text>
</comment>
<dbReference type="FunFam" id="1.10.1040.10:FF:000002">
    <property type="entry name" value="6-phosphogluconate dehydrogenase, decarboxylating"/>
    <property type="match status" value="1"/>
</dbReference>
<dbReference type="Gene3D" id="1.20.5.320">
    <property type="entry name" value="6-Phosphogluconate Dehydrogenase, domain 3"/>
    <property type="match status" value="1"/>
</dbReference>
<dbReference type="GO" id="GO:0050661">
    <property type="term" value="F:NADP binding"/>
    <property type="evidence" value="ECO:0007669"/>
    <property type="project" value="InterPro"/>
</dbReference>
<comment type="catalytic activity">
    <reaction evidence="11 12 16">
        <text>6-phospho-D-gluconate + NADP(+) = D-ribulose 5-phosphate + CO2 + NADPH</text>
        <dbReference type="Rhea" id="RHEA:10116"/>
        <dbReference type="ChEBI" id="CHEBI:16526"/>
        <dbReference type="ChEBI" id="CHEBI:57783"/>
        <dbReference type="ChEBI" id="CHEBI:58121"/>
        <dbReference type="ChEBI" id="CHEBI:58349"/>
        <dbReference type="ChEBI" id="CHEBI:58759"/>
        <dbReference type="EC" id="1.1.1.44"/>
    </reaction>
</comment>
<keyword evidence="19" id="KW-1185">Reference proteome</keyword>
<evidence type="ECO:0000256" key="3">
    <source>
        <dbReference type="ARBA" id="ARBA00008419"/>
    </source>
</evidence>
<feature type="binding site" evidence="15">
    <location>
        <begin position="33"/>
        <end position="35"/>
    </location>
    <ligand>
        <name>NADP(+)</name>
        <dbReference type="ChEBI" id="CHEBI:58349"/>
    </ligand>
</feature>
<evidence type="ECO:0000256" key="5">
    <source>
        <dbReference type="ARBA" id="ARBA00013011"/>
    </source>
</evidence>
<feature type="binding site" description="in other chain" evidence="14">
    <location>
        <begin position="187"/>
        <end position="188"/>
    </location>
    <ligand>
        <name>substrate</name>
        <note>ligand shared between dimeric partners</note>
    </ligand>
</feature>
<keyword evidence="8 12" id="KW-0560">Oxidoreductase</keyword>
<dbReference type="OrthoDB" id="434986at2759"/>
<feature type="binding site" evidence="15">
    <location>
        <begin position="75"/>
        <end position="77"/>
    </location>
    <ligand>
        <name>NADP(+)</name>
        <dbReference type="ChEBI" id="CHEBI:58349"/>
    </ligand>
</feature>
<dbReference type="PANTHER" id="PTHR11811">
    <property type="entry name" value="6-PHOSPHOGLUCONATE DEHYDROGENASE"/>
    <property type="match status" value="1"/>
</dbReference>
<dbReference type="FunFam" id="3.40.50.720:FF:000007">
    <property type="entry name" value="6-phosphogluconate dehydrogenase, decarboxylating"/>
    <property type="match status" value="1"/>
</dbReference>
<feature type="binding site" evidence="15">
    <location>
        <position position="103"/>
    </location>
    <ligand>
        <name>NADP(+)</name>
        <dbReference type="ChEBI" id="CHEBI:58349"/>
    </ligand>
</feature>
<keyword evidence="7 12" id="KW-0521">NADP</keyword>
<evidence type="ECO:0000259" key="17">
    <source>
        <dbReference type="SMART" id="SM01350"/>
    </source>
</evidence>
<evidence type="ECO:0000256" key="12">
    <source>
        <dbReference type="PIRNR" id="PIRNR000109"/>
    </source>
</evidence>
<dbReference type="PRINTS" id="PR00076">
    <property type="entry name" value="6PGDHDRGNASE"/>
</dbReference>
<dbReference type="InterPro" id="IPR008927">
    <property type="entry name" value="6-PGluconate_DH-like_C_sf"/>
</dbReference>
<evidence type="ECO:0000256" key="1">
    <source>
        <dbReference type="ARBA" id="ARBA00002526"/>
    </source>
</evidence>
<comment type="function">
    <text evidence="1 12">Catalyzes the oxidative decarboxylation of 6-phosphogluconate to ribulose 5-phosphate and CO(2), with concomitant reduction of NADP to NADPH.</text>
</comment>
<evidence type="ECO:0000256" key="14">
    <source>
        <dbReference type="PIRSR" id="PIRSR000109-2"/>
    </source>
</evidence>
<dbReference type="Gene3D" id="1.10.1040.10">
    <property type="entry name" value="N-(1-d-carboxylethyl)-l-norvaline Dehydrogenase, domain 2"/>
    <property type="match status" value="1"/>
</dbReference>
<dbReference type="PIRSF" id="PIRSF000109">
    <property type="entry name" value="6PGD"/>
    <property type="match status" value="1"/>
</dbReference>
<feature type="domain" description="6-phosphogluconate dehydrogenase C-terminal" evidence="17">
    <location>
        <begin position="180"/>
        <end position="482"/>
    </location>
</feature>
<dbReference type="InterPro" id="IPR006184">
    <property type="entry name" value="6PGdom_BS"/>
</dbReference>
<dbReference type="InterPro" id="IPR006113">
    <property type="entry name" value="6PGDH_Gnd/GntZ"/>
</dbReference>
<feature type="binding site" description="in other chain" evidence="14">
    <location>
        <position position="103"/>
    </location>
    <ligand>
        <name>substrate</name>
        <note>ligand shared between dimeric partners</note>
    </ligand>
</feature>
<accession>A0A504Z133</accession>
<dbReference type="SMART" id="SM01350">
    <property type="entry name" value="6PGD"/>
    <property type="match status" value="1"/>
</dbReference>
<dbReference type="Pfam" id="PF03446">
    <property type="entry name" value="NAD_binding_2"/>
    <property type="match status" value="1"/>
</dbReference>
<evidence type="ECO:0000256" key="13">
    <source>
        <dbReference type="PIRSR" id="PIRSR000109-1"/>
    </source>
</evidence>
<organism evidence="18 19">
    <name type="scientific">Fasciola gigantica</name>
    <name type="common">Giant liver fluke</name>
    <dbReference type="NCBI Taxonomy" id="46835"/>
    <lineage>
        <taxon>Eukaryota</taxon>
        <taxon>Metazoa</taxon>
        <taxon>Spiralia</taxon>
        <taxon>Lophotrochozoa</taxon>
        <taxon>Platyhelminthes</taxon>
        <taxon>Trematoda</taxon>
        <taxon>Digenea</taxon>
        <taxon>Plagiorchiida</taxon>
        <taxon>Echinostomata</taxon>
        <taxon>Echinostomatoidea</taxon>
        <taxon>Fasciolidae</taxon>
        <taxon>Fasciola</taxon>
    </lineage>
</organism>
<name>A0A504Z133_FASGI</name>
<dbReference type="InterPro" id="IPR013328">
    <property type="entry name" value="6PGD_dom2"/>
</dbReference>
<evidence type="ECO:0000256" key="16">
    <source>
        <dbReference type="RuleBase" id="RU000485"/>
    </source>
</evidence>
<sequence>MATADIGLIGLAVMGQNLVLNMNDHGFTVAVFNRTVSKVDDFLANEAKGTKVIGTRSLEEFVIKLKKPRVAMLLVKAGDAVESFINKLVPLLEPGDIIIDGGNSEYLDTNRRCNQLMEKGILYVGSGVSGGEEGARHGPSLMPGGNLEAWPRIRPIFEAISAKAKTGEPCCGWTGPGGSGHFVKMVHNGIEYGDMQLIAEAYHLLRDVAKLTNEEMAEVFREWNRGPLESYLVEITAAILSFKDKDGSYLLDHILDGAGQKGTGKWTAIFGLEHGAPITLIAEAVFSRILSSMRALRLEASGRLPGPKLPCEQTFTKEEKKRFVEQVRQALYASKVMSYTQGFMLLGRAHEDFGWKLDMGAIALMWRGGCIIQSKFLGNIKEAFDKNPDLHNLLLDPFFRDTVAACQNHHFLPVQNGWREIVSLAALKGIPCPAFGSALSHYDGLRCIHLPANLLQAQRDYFGAHQFERLEKPGAFEHANWTGQSGSVASSTYQL</sequence>
<feature type="binding site" evidence="14">
    <location>
        <position position="459"/>
    </location>
    <ligand>
        <name>substrate</name>
        <note>ligand shared between dimeric partners</note>
    </ligand>
</feature>
<dbReference type="PROSITE" id="PS00461">
    <property type="entry name" value="6PGD"/>
    <property type="match status" value="1"/>
</dbReference>
<evidence type="ECO:0000256" key="4">
    <source>
        <dbReference type="ARBA" id="ARBA00011738"/>
    </source>
</evidence>
<dbReference type="NCBIfam" id="TIGR00873">
    <property type="entry name" value="gnd"/>
    <property type="match status" value="1"/>
</dbReference>
<dbReference type="GO" id="GO:0006098">
    <property type="term" value="P:pentose-phosphate shunt"/>
    <property type="evidence" value="ECO:0007669"/>
    <property type="project" value="UniProtKB-UniPathway"/>
</dbReference>
<dbReference type="GO" id="GO:0019521">
    <property type="term" value="P:D-gluconate metabolic process"/>
    <property type="evidence" value="ECO:0007669"/>
    <property type="project" value="UniProtKB-KW"/>
</dbReference>
<feature type="binding site" description="in other chain" evidence="14">
    <location>
        <position position="288"/>
    </location>
    <ligand>
        <name>substrate</name>
        <note>ligand shared between dimeric partners</note>
    </ligand>
</feature>
<evidence type="ECO:0000256" key="11">
    <source>
        <dbReference type="ARBA" id="ARBA00048640"/>
    </source>
</evidence>
<proteinExistence type="inferred from homology"/>
<gene>
    <name evidence="18" type="ORF">FGIG_04067</name>
</gene>
<protein>
    <recommendedName>
        <fullName evidence="6 12">6-phosphogluconate dehydrogenase, decarboxylating</fullName>
        <ecNumber evidence="5 12">1.1.1.44</ecNumber>
    </recommendedName>
</protein>
<dbReference type="AlphaFoldDB" id="A0A504Z133"/>
<comment type="subunit">
    <text evidence="4 12">Homodimer.</text>
</comment>
<dbReference type="InterPro" id="IPR006115">
    <property type="entry name" value="6PGDH_NADP-bd"/>
</dbReference>
<dbReference type="EC" id="1.1.1.44" evidence="5 12"/>
<feature type="active site" description="Proton donor" evidence="13">
    <location>
        <position position="191"/>
    </location>
</feature>
<feature type="active site" description="Proton acceptor" evidence="13">
    <location>
        <position position="184"/>
    </location>
</feature>
<evidence type="ECO:0000256" key="9">
    <source>
        <dbReference type="ARBA" id="ARBA00023064"/>
    </source>
</evidence>
<dbReference type="NCBIfam" id="NF006765">
    <property type="entry name" value="PRK09287.1"/>
    <property type="match status" value="1"/>
</dbReference>
<dbReference type="InterPro" id="IPR006114">
    <property type="entry name" value="6PGDH_C"/>
</dbReference>
<dbReference type="GO" id="GO:0004616">
    <property type="term" value="F:phosphogluconate dehydrogenase (decarboxylating) activity"/>
    <property type="evidence" value="ECO:0007669"/>
    <property type="project" value="UniProtKB-EC"/>
</dbReference>
<dbReference type="FunFam" id="1.20.5.320:FF:000002">
    <property type="entry name" value="6-phosphogluconate dehydrogenase, decarboxylating"/>
    <property type="match status" value="1"/>
</dbReference>
<reference evidence="18 19" key="1">
    <citation type="submission" date="2019-04" db="EMBL/GenBank/DDBJ databases">
        <title>Annotation for the trematode Fasciola gigantica.</title>
        <authorList>
            <person name="Choi Y.-J."/>
        </authorList>
    </citation>
    <scope>NUCLEOTIDE SEQUENCE [LARGE SCALE GENOMIC DNA]</scope>
    <source>
        <strain evidence="18">Uganda_cow_1</strain>
    </source>
</reference>
<dbReference type="STRING" id="46835.A0A504Z133"/>
<evidence type="ECO:0000256" key="7">
    <source>
        <dbReference type="ARBA" id="ARBA00022857"/>
    </source>
</evidence>
<dbReference type="SUPFAM" id="SSF51735">
    <property type="entry name" value="NAD(P)-binding Rossmann-fold domains"/>
    <property type="match status" value="1"/>
</dbReference>
<feature type="binding site" description="in other chain" evidence="14">
    <location>
        <position position="261"/>
    </location>
    <ligand>
        <name>substrate</name>
        <note>ligand shared between dimeric partners</note>
    </ligand>
</feature>
<feature type="binding site" evidence="15">
    <location>
        <begin position="10"/>
        <end position="15"/>
    </location>
    <ligand>
        <name>NADP(+)</name>
        <dbReference type="ChEBI" id="CHEBI:58349"/>
    </ligand>
</feature>
<evidence type="ECO:0000313" key="18">
    <source>
        <dbReference type="EMBL" id="TPP63648.1"/>
    </source>
</evidence>
<dbReference type="UniPathway" id="UPA00115">
    <property type="reaction ID" value="UER00410"/>
</dbReference>
<comment type="caution">
    <text evidence="18">The sequence shown here is derived from an EMBL/GenBank/DDBJ whole genome shotgun (WGS) entry which is preliminary data.</text>
</comment>
<evidence type="ECO:0000256" key="2">
    <source>
        <dbReference type="ARBA" id="ARBA00004874"/>
    </source>
</evidence>
<evidence type="ECO:0000256" key="15">
    <source>
        <dbReference type="PIRSR" id="PIRSR000109-3"/>
    </source>
</evidence>
<evidence type="ECO:0000256" key="6">
    <source>
        <dbReference type="ARBA" id="ARBA00018193"/>
    </source>
</evidence>
<feature type="binding site" evidence="14">
    <location>
        <position position="465"/>
    </location>
    <ligand>
        <name>substrate</name>
        <note>ligand shared between dimeric partners</note>
    </ligand>
</feature>
<keyword evidence="10 12" id="KW-0570">Pentose shunt</keyword>
<feature type="binding site" description="in other chain" evidence="14">
    <location>
        <position position="192"/>
    </location>
    <ligand>
        <name>substrate</name>
        <note>ligand shared between dimeric partners</note>
    </ligand>
</feature>
<evidence type="ECO:0000313" key="19">
    <source>
        <dbReference type="Proteomes" id="UP000316759"/>
    </source>
</evidence>
<dbReference type="InterPro" id="IPR036291">
    <property type="entry name" value="NAD(P)-bd_dom_sf"/>
</dbReference>
<dbReference type="Pfam" id="PF00393">
    <property type="entry name" value="6PGD"/>
    <property type="match status" value="1"/>
</dbReference>
<feature type="binding site" description="in other chain" evidence="14">
    <location>
        <begin position="129"/>
        <end position="131"/>
    </location>
    <ligand>
        <name>substrate</name>
        <note>ligand shared between dimeric partners</note>
    </ligand>
</feature>
<dbReference type="SUPFAM" id="SSF48179">
    <property type="entry name" value="6-phosphogluconate dehydrogenase C-terminal domain-like"/>
    <property type="match status" value="1"/>
</dbReference>
<evidence type="ECO:0000256" key="8">
    <source>
        <dbReference type="ARBA" id="ARBA00023002"/>
    </source>
</evidence>
<dbReference type="Gene3D" id="3.40.50.720">
    <property type="entry name" value="NAD(P)-binding Rossmann-like Domain"/>
    <property type="match status" value="1"/>
</dbReference>
<keyword evidence="9 16" id="KW-0311">Gluconate utilization</keyword>
<dbReference type="EMBL" id="SUNJ01005408">
    <property type="protein sequence ID" value="TPP63648.1"/>
    <property type="molecule type" value="Genomic_DNA"/>
</dbReference>
<comment type="pathway">
    <text evidence="2 12 16">Carbohydrate degradation; pentose phosphate pathway; D-ribulose 5-phosphate from D-glucose 6-phosphate (oxidative stage): step 3/3.</text>
</comment>